<keyword evidence="6" id="KW-1185">Reference proteome</keyword>
<evidence type="ECO:0000313" key="6">
    <source>
        <dbReference type="Proteomes" id="UP000321323"/>
    </source>
</evidence>
<organism evidence="5 6">
    <name type="scientific">[Empedobacter] haloabium</name>
    <dbReference type="NCBI Taxonomy" id="592317"/>
    <lineage>
        <taxon>Bacteria</taxon>
        <taxon>Pseudomonadati</taxon>
        <taxon>Pseudomonadota</taxon>
        <taxon>Betaproteobacteria</taxon>
        <taxon>Burkholderiales</taxon>
        <taxon>Oxalobacteraceae</taxon>
        <taxon>Telluria group</taxon>
        <taxon>Telluria group incertae sedis</taxon>
    </lineage>
</organism>
<feature type="chain" id="PRO_5047039088" evidence="4">
    <location>
        <begin position="26"/>
        <end position="598"/>
    </location>
</feature>
<dbReference type="SMART" id="SM00028">
    <property type="entry name" value="TPR"/>
    <property type="match status" value="7"/>
</dbReference>
<evidence type="ECO:0000256" key="4">
    <source>
        <dbReference type="SAM" id="SignalP"/>
    </source>
</evidence>
<evidence type="ECO:0000256" key="2">
    <source>
        <dbReference type="ARBA" id="ARBA00022803"/>
    </source>
</evidence>
<evidence type="ECO:0000256" key="1">
    <source>
        <dbReference type="ARBA" id="ARBA00022737"/>
    </source>
</evidence>
<feature type="signal peptide" evidence="4">
    <location>
        <begin position="1"/>
        <end position="25"/>
    </location>
</feature>
<name>A0ABZ1UL19_9BURK</name>
<sequence>MKNAFAIVTLSALLSACAVAPQKQAAEPAPSATAPDAPAPDTAATAVAAVTKPDEKLPAVELTSELFYKLTKAELDFKRGQWQSAYVSMMVLAQQTRDPRLARRSAEMALAAKQGNEALAAIRLWRELAPDSDDAVQYFLGFSVLGDDLTESEQVFAQRLNRAPPQARGLVMFQMQQYLLRAKDKAAAFALMERVLAPYAGMMESHLVLAQGAFAADDKERSLREARRALELKPDSELAVLTMAQVLGDVDAVGQLFGGFLEKNPGAREVRAAYARLLVEQKRYDRARAQFEAILKEQPDNPATLYALGIISVQAGDPQAAEQYLRRHVELVQRQEDGERDGDASKAVMLLSQITEERGDIDGALAWLERIDSGDPRIALTAQLKRAHLTSKKGDLEAALKQLRAIPAVDPAEQAEVAQTEGQLLRDAGRGAEAYALLADAIKKFPDSPDLLYDFALAAEKQGKPDEMETALRKVMEAVPDNHHAYNALGYSLAERGERLEEAYALIEKALSMAPGDPYIMDSMGWVQFRMGRLKDAEQTLRRAYALRNDAEIAVHLGEVLWQQGQRAEAQKLWREARAKDPKSDALRDTLARLNTSL</sequence>
<keyword evidence="4" id="KW-0732">Signal</keyword>
<dbReference type="InterPro" id="IPR011990">
    <property type="entry name" value="TPR-like_helical_dom_sf"/>
</dbReference>
<dbReference type="Gene3D" id="1.25.40.10">
    <property type="entry name" value="Tetratricopeptide repeat domain"/>
    <property type="match status" value="2"/>
</dbReference>
<keyword evidence="2 3" id="KW-0802">TPR repeat</keyword>
<dbReference type="PANTHER" id="PTHR45586">
    <property type="entry name" value="TPR REPEAT-CONTAINING PROTEIN PA4667"/>
    <property type="match status" value="1"/>
</dbReference>
<evidence type="ECO:0000313" key="5">
    <source>
        <dbReference type="EMBL" id="WUR12751.1"/>
    </source>
</evidence>
<dbReference type="PROSITE" id="PS51257">
    <property type="entry name" value="PROKAR_LIPOPROTEIN"/>
    <property type="match status" value="1"/>
</dbReference>
<dbReference type="InterPro" id="IPR051012">
    <property type="entry name" value="CellSynth/LPSAsmb/PSIAsmb"/>
</dbReference>
<proteinExistence type="predicted"/>
<evidence type="ECO:0000256" key="3">
    <source>
        <dbReference type="PROSITE-ProRule" id="PRU00339"/>
    </source>
</evidence>
<reference evidence="5 6" key="1">
    <citation type="journal article" date="2019" name="Int. J. Syst. Evol. Microbiol.">
        <title>The Draft Whole-Genome Sequence of the Antibiotic Producer Empedobacter haloabium ATCC 31962 Provides Indications for Its Taxonomic Reclassification.</title>
        <authorList>
            <person name="Miess H."/>
            <person name="Arlt P."/>
            <person name="Apel A.K."/>
            <person name="Weber T."/>
            <person name="Nieselt K."/>
            <person name="Hanssen F."/>
            <person name="Czemmel S."/>
            <person name="Nahnsen S."/>
            <person name="Gross H."/>
        </authorList>
    </citation>
    <scope>NUCLEOTIDE SEQUENCE [LARGE SCALE GENOMIC DNA]</scope>
    <source>
        <strain evidence="5 6">ATCC 31962</strain>
    </source>
</reference>
<dbReference type="SUPFAM" id="SSF48452">
    <property type="entry name" value="TPR-like"/>
    <property type="match status" value="3"/>
</dbReference>
<dbReference type="PANTHER" id="PTHR45586:SF1">
    <property type="entry name" value="LIPOPOLYSACCHARIDE ASSEMBLY PROTEIN B"/>
    <property type="match status" value="1"/>
</dbReference>
<dbReference type="EMBL" id="CP136508">
    <property type="protein sequence ID" value="WUR12751.1"/>
    <property type="molecule type" value="Genomic_DNA"/>
</dbReference>
<gene>
    <name evidence="5" type="ORF">E7V67_024155</name>
</gene>
<dbReference type="Pfam" id="PF14559">
    <property type="entry name" value="TPR_19"/>
    <property type="match status" value="1"/>
</dbReference>
<dbReference type="PROSITE" id="PS50005">
    <property type="entry name" value="TPR"/>
    <property type="match status" value="1"/>
</dbReference>
<dbReference type="Pfam" id="PF13432">
    <property type="entry name" value="TPR_16"/>
    <property type="match status" value="2"/>
</dbReference>
<dbReference type="Proteomes" id="UP000321323">
    <property type="component" value="Chromosome"/>
</dbReference>
<protein>
    <submittedName>
        <fullName evidence="5">Tetratricopeptide repeat protein</fullName>
    </submittedName>
</protein>
<keyword evidence="1" id="KW-0677">Repeat</keyword>
<dbReference type="InterPro" id="IPR019734">
    <property type="entry name" value="TPR_rpt"/>
</dbReference>
<accession>A0ABZ1UL19</accession>
<feature type="repeat" description="TPR" evidence="3">
    <location>
        <begin position="551"/>
        <end position="584"/>
    </location>
</feature>